<organism evidence="2 3">
    <name type="scientific">Bauldia litoralis</name>
    <dbReference type="NCBI Taxonomy" id="665467"/>
    <lineage>
        <taxon>Bacteria</taxon>
        <taxon>Pseudomonadati</taxon>
        <taxon>Pseudomonadota</taxon>
        <taxon>Alphaproteobacteria</taxon>
        <taxon>Hyphomicrobiales</taxon>
        <taxon>Kaistiaceae</taxon>
        <taxon>Bauldia</taxon>
    </lineage>
</organism>
<dbReference type="RefSeq" id="WP_244521111.1">
    <property type="nucleotide sequence ID" value="NZ_FMXQ01000001.1"/>
</dbReference>
<dbReference type="EMBL" id="FMXQ01000001">
    <property type="protein sequence ID" value="SDB06600.1"/>
    <property type="molecule type" value="Genomic_DNA"/>
</dbReference>
<dbReference type="Gene3D" id="2.60.40.1880">
    <property type="entry name" value="Invasion associated locus B (IalB) protein"/>
    <property type="match status" value="1"/>
</dbReference>
<accession>A0A1G6AE69</accession>
<dbReference type="InterPro" id="IPR038696">
    <property type="entry name" value="IalB_sf"/>
</dbReference>
<protein>
    <recommendedName>
        <fullName evidence="4">Invasion protein IalB, involved in pathogenesis</fullName>
    </recommendedName>
</protein>
<keyword evidence="3" id="KW-1185">Reference proteome</keyword>
<dbReference type="AlphaFoldDB" id="A0A1G6AE69"/>
<gene>
    <name evidence="2" type="ORF">SAMN02982931_00493</name>
</gene>
<evidence type="ECO:0000313" key="2">
    <source>
        <dbReference type="EMBL" id="SDB06600.1"/>
    </source>
</evidence>
<dbReference type="Proteomes" id="UP000199071">
    <property type="component" value="Unassembled WGS sequence"/>
</dbReference>
<name>A0A1G6AE69_9HYPH</name>
<feature type="signal peptide" evidence="1">
    <location>
        <begin position="1"/>
        <end position="24"/>
    </location>
</feature>
<sequence length="171" mass="18280">MNARILFTAAALSVGLTAIAPALAATSIGTFRQWGAYTSTENGGKMCFVASQPTEKKYSKDISGRDPAFFMVTTIPNKNIRNEASTIIGYPFADNSKVKVEIVGGGTFTMFTDKDSAWIENPAQEADLITAMRKGSRMIVEGTSRRGTITTDTYSLSGVTAALEAMAKECP</sequence>
<dbReference type="STRING" id="665467.SAMN02982931_00493"/>
<proteinExistence type="predicted"/>
<keyword evidence="1" id="KW-0732">Signal</keyword>
<reference evidence="2 3" key="1">
    <citation type="submission" date="2016-10" db="EMBL/GenBank/DDBJ databases">
        <authorList>
            <person name="de Groot N.N."/>
        </authorList>
    </citation>
    <scope>NUCLEOTIDE SEQUENCE [LARGE SCALE GENOMIC DNA]</scope>
    <source>
        <strain evidence="2 3">ATCC 35022</strain>
    </source>
</reference>
<evidence type="ECO:0000256" key="1">
    <source>
        <dbReference type="SAM" id="SignalP"/>
    </source>
</evidence>
<evidence type="ECO:0008006" key="4">
    <source>
        <dbReference type="Google" id="ProtNLM"/>
    </source>
</evidence>
<dbReference type="InterPro" id="IPR010642">
    <property type="entry name" value="Invasion_prot_B"/>
</dbReference>
<dbReference type="Pfam" id="PF06776">
    <property type="entry name" value="IalB"/>
    <property type="match status" value="1"/>
</dbReference>
<evidence type="ECO:0000313" key="3">
    <source>
        <dbReference type="Proteomes" id="UP000199071"/>
    </source>
</evidence>
<feature type="chain" id="PRO_5011735108" description="Invasion protein IalB, involved in pathogenesis" evidence="1">
    <location>
        <begin position="25"/>
        <end position="171"/>
    </location>
</feature>